<dbReference type="Pfam" id="PF14516">
    <property type="entry name" value="AAA_35"/>
    <property type="match status" value="1"/>
</dbReference>
<keyword evidence="1" id="KW-0812">Transmembrane</keyword>
<evidence type="ECO:0000259" key="2">
    <source>
        <dbReference type="SMART" id="SM01080"/>
    </source>
</evidence>
<dbReference type="Proteomes" id="UP000625316">
    <property type="component" value="Unassembled WGS sequence"/>
</dbReference>
<evidence type="ECO:0000256" key="1">
    <source>
        <dbReference type="SAM" id="Phobius"/>
    </source>
</evidence>
<keyword evidence="4" id="KW-1185">Reference proteome</keyword>
<dbReference type="Gene3D" id="3.40.50.300">
    <property type="entry name" value="P-loop containing nucleotide triphosphate hydrolases"/>
    <property type="match status" value="1"/>
</dbReference>
<feature type="transmembrane region" description="Helical" evidence="1">
    <location>
        <begin position="795"/>
        <end position="813"/>
    </location>
</feature>
<gene>
    <name evidence="3" type="ORF">IQ266_14945</name>
</gene>
<proteinExistence type="predicted"/>
<dbReference type="SMART" id="SM01080">
    <property type="entry name" value="CHASE2"/>
    <property type="match status" value="1"/>
</dbReference>
<feature type="transmembrane region" description="Helical" evidence="1">
    <location>
        <begin position="818"/>
        <end position="837"/>
    </location>
</feature>
<dbReference type="InterPro" id="IPR027417">
    <property type="entry name" value="P-loop_NTPase"/>
</dbReference>
<protein>
    <submittedName>
        <fullName evidence="3">CHASE2 domain-containing protein</fullName>
    </submittedName>
</protein>
<dbReference type="AlphaFoldDB" id="A0A928VRZ8"/>
<organism evidence="3 4">
    <name type="scientific">Romeriopsis navalis LEGE 11480</name>
    <dbReference type="NCBI Taxonomy" id="2777977"/>
    <lineage>
        <taxon>Bacteria</taxon>
        <taxon>Bacillati</taxon>
        <taxon>Cyanobacteriota</taxon>
        <taxon>Cyanophyceae</taxon>
        <taxon>Leptolyngbyales</taxon>
        <taxon>Leptolyngbyaceae</taxon>
        <taxon>Romeriopsis</taxon>
        <taxon>Romeriopsis navalis</taxon>
    </lineage>
</organism>
<dbReference type="SUPFAM" id="SSF52540">
    <property type="entry name" value="P-loop containing nucleoside triphosphate hydrolases"/>
    <property type="match status" value="1"/>
</dbReference>
<keyword evidence="1" id="KW-0472">Membrane</keyword>
<dbReference type="EMBL" id="JADEXQ010000050">
    <property type="protein sequence ID" value="MBE9031029.1"/>
    <property type="molecule type" value="Genomic_DNA"/>
</dbReference>
<evidence type="ECO:0000313" key="4">
    <source>
        <dbReference type="Proteomes" id="UP000625316"/>
    </source>
</evidence>
<reference evidence="3" key="1">
    <citation type="submission" date="2020-10" db="EMBL/GenBank/DDBJ databases">
        <authorList>
            <person name="Castelo-Branco R."/>
            <person name="Eusebio N."/>
            <person name="Adriana R."/>
            <person name="Vieira A."/>
            <person name="Brugerolle De Fraissinette N."/>
            <person name="Rezende De Castro R."/>
            <person name="Schneider M.P."/>
            <person name="Vasconcelos V."/>
            <person name="Leao P.N."/>
        </authorList>
    </citation>
    <scope>NUCLEOTIDE SEQUENCE</scope>
    <source>
        <strain evidence="3">LEGE 11480</strain>
    </source>
</reference>
<evidence type="ECO:0000313" key="3">
    <source>
        <dbReference type="EMBL" id="MBE9031029.1"/>
    </source>
</evidence>
<feature type="transmembrane region" description="Helical" evidence="1">
    <location>
        <begin position="843"/>
        <end position="864"/>
    </location>
</feature>
<dbReference type="RefSeq" id="WP_264325860.1">
    <property type="nucleotide sequence ID" value="NZ_JADEXQ010000050.1"/>
</dbReference>
<accession>A0A928VRZ8</accession>
<keyword evidence="1" id="KW-1133">Transmembrane helix</keyword>
<feature type="domain" description="CHASE2" evidence="2">
    <location>
        <begin position="505"/>
        <end position="808"/>
    </location>
</feature>
<name>A0A928VRZ8_9CYAN</name>
<sequence length="933" mass="104567">MTSRGSDIYQVGGSLRSDAPTYVVRQADQQLYEAMQAGELCCVFNSRQMGKSSLRVQLQQRLQGNGGRCAYLDMTRIGSEQVQQQAWYRGIMVELLRSFQLFGQVDLQAWWRMQADLPILQQLSLFIEDILLGALPHESIYILVDEIDSALSLPFAIDDFFALIRSCYNQRAVDPRFERLNWALFGVTTPSDLIQDRSRTPFNIGRAIDLQGIQWSEAEPLLEGLPVDAQLAESALQEILGWTGGQPFLTQKLCQMMANAWAMDALRLEQRPGLVPQYVSQIVQTQVIEHWETRDQPEHFRTIRDRLLRDELMSVRLLGLYQQVLTGEDVPSDDSREQIELLLSGLIVVDTQGHLQIKNRIYAAIFNANWVSQQLELLRPYALQLKRWQESAGKDETHLLVGESLEVMLSWSKNKRLSDADYRFLNASQELAKQRVEQALIVEKQEREKTDAALQLLQDANQHLANARQVAKAQVSKHGLGWRWVIAIIGGVSAAVLGLRTSGWLQELEWMMTDRLVQLRPAEAMSQEITIVAIGEADLKAVGRYPLPDGVLAKAIRQVAKHQPQQIGLDMYRDLPIEPGRSELQQVFRSTPNLLGIDKVVAPMVAAPVTLAAAQRIGFADQVIDRDGKVRRALLSVKPDGQKTRYSLGLRLALAFLEERGIKPKSESSSSQTMNLGKAVIRPFTPNDAGYIRAEAGGYQMLMNFYGTGQQFPSISLEALLNNRVNPALLRDRIVLIGYTAESVNDLFQTPYSSQGEDGRYMPGVILHANIIQQLVGGALTGRTMQGSWSEPWEWLWIVMWTGGGCLISRWLLPKSWWWLPGALSLSAVGLVGSGYGLLLAGWVVPIVPCTIGLFTGAGAIIGVSQKQLERQQLQQIMTNLATDQSINPPMRQVIFELLKQSESQEAQPFIEHYQQQNPHQPRDMAAADAGSE</sequence>
<dbReference type="InterPro" id="IPR007890">
    <property type="entry name" value="CHASE2"/>
</dbReference>
<dbReference type="Pfam" id="PF05226">
    <property type="entry name" value="CHASE2"/>
    <property type="match status" value="1"/>
</dbReference>
<comment type="caution">
    <text evidence="3">The sequence shown here is derived from an EMBL/GenBank/DDBJ whole genome shotgun (WGS) entry which is preliminary data.</text>
</comment>